<dbReference type="InterPro" id="IPR050441">
    <property type="entry name" value="RBM"/>
</dbReference>
<dbReference type="Proteomes" id="UP000092321">
    <property type="component" value="Unassembled WGS sequence"/>
</dbReference>
<dbReference type="InterPro" id="IPR035979">
    <property type="entry name" value="RBD_domain_sf"/>
</dbReference>
<proteinExistence type="predicted"/>
<dbReference type="SUPFAM" id="SSF54928">
    <property type="entry name" value="RNA-binding domain, RBD"/>
    <property type="match status" value="1"/>
</dbReference>
<protein>
    <submittedName>
        <fullName evidence="3">RNA-binding domain-containing protein</fullName>
    </submittedName>
</protein>
<dbReference type="SMART" id="SM00360">
    <property type="entry name" value="RRM"/>
    <property type="match status" value="1"/>
</dbReference>
<dbReference type="Pfam" id="PF12353">
    <property type="entry name" value="eIF3g"/>
    <property type="match status" value="1"/>
</dbReference>
<evidence type="ECO:0000313" key="3">
    <source>
        <dbReference type="EMBL" id="OBA28629.1"/>
    </source>
</evidence>
<evidence type="ECO:0000313" key="4">
    <source>
        <dbReference type="Proteomes" id="UP000092321"/>
    </source>
</evidence>
<dbReference type="InterPro" id="IPR024675">
    <property type="entry name" value="eIF3g_N"/>
</dbReference>
<evidence type="ECO:0000256" key="1">
    <source>
        <dbReference type="PROSITE-ProRule" id="PRU00176"/>
    </source>
</evidence>
<keyword evidence="1" id="KW-0694">RNA-binding</keyword>
<dbReference type="OrthoDB" id="639027at2759"/>
<reference evidence="4" key="1">
    <citation type="journal article" date="2016" name="Proc. Natl. Acad. Sci. U.S.A.">
        <title>Comparative genomics of biotechnologically important yeasts.</title>
        <authorList>
            <person name="Riley R."/>
            <person name="Haridas S."/>
            <person name="Wolfe K.H."/>
            <person name="Lopes M.R."/>
            <person name="Hittinger C.T."/>
            <person name="Goeker M."/>
            <person name="Salamov A.A."/>
            <person name="Wisecaver J.H."/>
            <person name="Long T.M."/>
            <person name="Calvey C.H."/>
            <person name="Aerts A.L."/>
            <person name="Barry K.W."/>
            <person name="Choi C."/>
            <person name="Clum A."/>
            <person name="Coughlan A.Y."/>
            <person name="Deshpande S."/>
            <person name="Douglass A.P."/>
            <person name="Hanson S.J."/>
            <person name="Klenk H.-P."/>
            <person name="LaButti K.M."/>
            <person name="Lapidus A."/>
            <person name="Lindquist E.A."/>
            <person name="Lipzen A.M."/>
            <person name="Meier-Kolthoff J.P."/>
            <person name="Ohm R.A."/>
            <person name="Otillar R.P."/>
            <person name="Pangilinan J.L."/>
            <person name="Peng Y."/>
            <person name="Rokas A."/>
            <person name="Rosa C.A."/>
            <person name="Scheuner C."/>
            <person name="Sibirny A.A."/>
            <person name="Slot J.C."/>
            <person name="Stielow J.B."/>
            <person name="Sun H."/>
            <person name="Kurtzman C.P."/>
            <person name="Blackwell M."/>
            <person name="Grigoriev I.V."/>
            <person name="Jeffries T.W."/>
        </authorList>
    </citation>
    <scope>NUCLEOTIDE SEQUENCE [LARGE SCALE GENOMIC DNA]</scope>
    <source>
        <strain evidence="4">NRRL Y-1626</strain>
    </source>
</reference>
<comment type="caution">
    <text evidence="3">The sequence shown here is derived from an EMBL/GenBank/DDBJ whole genome shotgun (WGS) entry which is preliminary data.</text>
</comment>
<dbReference type="PANTHER" id="PTHR48034">
    <property type="entry name" value="TRANSFORMER-2 SEX-DETERMINING PROTEIN-RELATED"/>
    <property type="match status" value="1"/>
</dbReference>
<organism evidence="3 4">
    <name type="scientific">Hanseniaspora valbyensis NRRL Y-1626</name>
    <dbReference type="NCBI Taxonomy" id="766949"/>
    <lineage>
        <taxon>Eukaryota</taxon>
        <taxon>Fungi</taxon>
        <taxon>Dikarya</taxon>
        <taxon>Ascomycota</taxon>
        <taxon>Saccharomycotina</taxon>
        <taxon>Saccharomycetes</taxon>
        <taxon>Saccharomycodales</taxon>
        <taxon>Saccharomycodaceae</taxon>
        <taxon>Hanseniaspora</taxon>
    </lineage>
</organism>
<feature type="domain" description="RRM" evidence="2">
    <location>
        <begin position="212"/>
        <end position="295"/>
    </location>
</feature>
<keyword evidence="4" id="KW-1185">Reference proteome</keyword>
<dbReference type="InterPro" id="IPR000504">
    <property type="entry name" value="RRM_dom"/>
</dbReference>
<gene>
    <name evidence="3" type="ORF">HANVADRAFT_54960</name>
</gene>
<sequence>MDSTAVLSDIPEIIKREVINKDDGTKEIITFSIDPVTNIKHKTVQLVKQMVFLERKSSAIEERKTNWNKYGKEALATNLEKCCIADNVNFMIGDKYLESKKLEESSKKEESKGAVRKCDFCGGNHMKLSCPVRKQMRQEQKMKDQQQMEMEEENKSISKDGSEIPTWELFKGKRTFLSSKLKERLNKNQELIDQGKEPLSELQFEKLEEDKKTLFIRNLNLNVTEEDIRRELFPINGFTMDKIERVNLVKDRNTGASRGFAYVVVIDAEVAEACAEQMNGKGFMSTIINVETLASKNMNKF</sequence>
<dbReference type="AlphaFoldDB" id="A0A1B7TIR3"/>
<dbReference type="Pfam" id="PF00076">
    <property type="entry name" value="RRM_1"/>
    <property type="match status" value="1"/>
</dbReference>
<dbReference type="EMBL" id="LXPE01000003">
    <property type="protein sequence ID" value="OBA28629.1"/>
    <property type="molecule type" value="Genomic_DNA"/>
</dbReference>
<dbReference type="PROSITE" id="PS50102">
    <property type="entry name" value="RRM"/>
    <property type="match status" value="1"/>
</dbReference>
<dbReference type="InterPro" id="IPR012677">
    <property type="entry name" value="Nucleotide-bd_a/b_plait_sf"/>
</dbReference>
<accession>A0A1B7TIR3</accession>
<name>A0A1B7TIR3_9ASCO</name>
<dbReference type="Gene3D" id="3.30.70.330">
    <property type="match status" value="1"/>
</dbReference>
<evidence type="ECO:0000259" key="2">
    <source>
        <dbReference type="PROSITE" id="PS50102"/>
    </source>
</evidence>
<dbReference type="GO" id="GO:0003723">
    <property type="term" value="F:RNA binding"/>
    <property type="evidence" value="ECO:0007669"/>
    <property type="project" value="UniProtKB-UniRule"/>
</dbReference>